<name>A0A1G9SU33_9ACTN</name>
<dbReference type="EMBL" id="FNHE01000005">
    <property type="protein sequence ID" value="SDM38989.1"/>
    <property type="molecule type" value="Genomic_DNA"/>
</dbReference>
<evidence type="ECO:0000256" key="2">
    <source>
        <dbReference type="SAM" id="Phobius"/>
    </source>
</evidence>
<feature type="compositionally biased region" description="Basic residues" evidence="1">
    <location>
        <begin position="10"/>
        <end position="20"/>
    </location>
</feature>
<feature type="transmembrane region" description="Helical" evidence="2">
    <location>
        <begin position="94"/>
        <end position="116"/>
    </location>
</feature>
<organism evidence="3 4">
    <name type="scientific">Geodermatophilus siccatus</name>
    <dbReference type="NCBI Taxonomy" id="1137991"/>
    <lineage>
        <taxon>Bacteria</taxon>
        <taxon>Bacillati</taxon>
        <taxon>Actinomycetota</taxon>
        <taxon>Actinomycetes</taxon>
        <taxon>Geodermatophilales</taxon>
        <taxon>Geodermatophilaceae</taxon>
        <taxon>Geodermatophilus</taxon>
    </lineage>
</organism>
<dbReference type="STRING" id="1137991.SAMN05660642_02375"/>
<dbReference type="AlphaFoldDB" id="A0A1G9SU33"/>
<dbReference type="RefSeq" id="WP_091218144.1">
    <property type="nucleotide sequence ID" value="NZ_FNHE01000005.1"/>
</dbReference>
<keyword evidence="2" id="KW-1133">Transmembrane helix</keyword>
<reference evidence="4" key="1">
    <citation type="submission" date="2016-10" db="EMBL/GenBank/DDBJ databases">
        <authorList>
            <person name="Varghese N."/>
            <person name="Submissions S."/>
        </authorList>
    </citation>
    <scope>NUCLEOTIDE SEQUENCE [LARGE SCALE GENOMIC DNA]</scope>
    <source>
        <strain evidence="4">DSM 45419</strain>
    </source>
</reference>
<feature type="transmembrane region" description="Helical" evidence="2">
    <location>
        <begin position="66"/>
        <end position="87"/>
    </location>
</feature>
<dbReference type="Proteomes" id="UP000198680">
    <property type="component" value="Unassembled WGS sequence"/>
</dbReference>
<accession>A0A1G9SU33</accession>
<dbReference type="OrthoDB" id="5198798at2"/>
<gene>
    <name evidence="3" type="ORF">SAMN05660642_02375</name>
</gene>
<evidence type="ECO:0000256" key="1">
    <source>
        <dbReference type="SAM" id="MobiDB-lite"/>
    </source>
</evidence>
<sequence length="168" mass="17789">MASSSSRSRVAARRSPRAAPRRQQPPPRPAGRPVLAPFAAVFGVLVAAEYLWLAWLLRDPEVGTPWFVAVPEVLAVLALAGAVLVVLGRARAWVLLAAVSVVLVLCLLGTAALFGVLGLGAVVAQTLLLLVGPLGCLVLVVRRPVREWTGPARATRSPDRGRRTQRTG</sequence>
<protein>
    <submittedName>
        <fullName evidence="3">Uncharacterized protein</fullName>
    </submittedName>
</protein>
<keyword evidence="4" id="KW-1185">Reference proteome</keyword>
<keyword evidence="2" id="KW-0812">Transmembrane</keyword>
<feature type="region of interest" description="Disordered" evidence="1">
    <location>
        <begin position="1"/>
        <end position="31"/>
    </location>
</feature>
<evidence type="ECO:0000313" key="4">
    <source>
        <dbReference type="Proteomes" id="UP000198680"/>
    </source>
</evidence>
<feature type="transmembrane region" description="Helical" evidence="2">
    <location>
        <begin position="34"/>
        <end position="54"/>
    </location>
</feature>
<keyword evidence="2" id="KW-0472">Membrane</keyword>
<evidence type="ECO:0000313" key="3">
    <source>
        <dbReference type="EMBL" id="SDM38989.1"/>
    </source>
</evidence>
<proteinExistence type="predicted"/>
<feature type="transmembrane region" description="Helical" evidence="2">
    <location>
        <begin position="122"/>
        <end position="141"/>
    </location>
</feature>